<feature type="binding site" evidence="4">
    <location>
        <position position="66"/>
    </location>
    <ligand>
        <name>Zn(2+)</name>
        <dbReference type="ChEBI" id="CHEBI:29105"/>
    </ligand>
</feature>
<dbReference type="STRING" id="1503961.SAMN05421736_10480"/>
<dbReference type="FunFam" id="3.20.20.140:FF:000014">
    <property type="entry name" value="5-methylthioadenosine/S-adenosylhomocysteine deaminase"/>
    <property type="match status" value="1"/>
</dbReference>
<dbReference type="PANTHER" id="PTHR43794:SF11">
    <property type="entry name" value="AMIDOHYDROLASE-RELATED DOMAIN-CONTAINING PROTEIN"/>
    <property type="match status" value="1"/>
</dbReference>
<feature type="binding site" evidence="4">
    <location>
        <position position="188"/>
    </location>
    <ligand>
        <name>substrate</name>
    </ligand>
</feature>
<dbReference type="GO" id="GO:0050270">
    <property type="term" value="F:S-adenosylhomocysteine deaminase activity"/>
    <property type="evidence" value="ECO:0007669"/>
    <property type="project" value="UniProtKB-UniRule"/>
</dbReference>
<evidence type="ECO:0000256" key="1">
    <source>
        <dbReference type="ARBA" id="ARBA00022723"/>
    </source>
</evidence>
<organism evidence="6 7">
    <name type="scientific">Evansella caseinilytica</name>
    <dbReference type="NCBI Taxonomy" id="1503961"/>
    <lineage>
        <taxon>Bacteria</taxon>
        <taxon>Bacillati</taxon>
        <taxon>Bacillota</taxon>
        <taxon>Bacilli</taxon>
        <taxon>Bacillales</taxon>
        <taxon>Bacillaceae</taxon>
        <taxon>Evansella</taxon>
    </lineage>
</organism>
<dbReference type="Gene3D" id="2.30.40.10">
    <property type="entry name" value="Urease, subunit C, domain 1"/>
    <property type="match status" value="1"/>
</dbReference>
<evidence type="ECO:0000259" key="5">
    <source>
        <dbReference type="Pfam" id="PF01979"/>
    </source>
</evidence>
<feature type="binding site" evidence="4">
    <location>
        <position position="303"/>
    </location>
    <ligand>
        <name>substrate</name>
    </ligand>
</feature>
<dbReference type="Pfam" id="PF01979">
    <property type="entry name" value="Amidohydro_1"/>
    <property type="match status" value="1"/>
</dbReference>
<dbReference type="EC" id="3.5.4.28" evidence="4"/>
<sequence length="431" mass="47830">MVTIIHSVTIVTLDENDSVFDGYVVIKDGELDKLKEGKPAEQILDAAEEVIDGKGKWLLPGLINTHGHIGSSFLRGAGDDMPLLEWLQTVMWPNEKTFDEDIVRSAASLAMVEMIKSGTTTFLDMYHLYMDKIAELVAESHMRAVLCRGMIGNCPPDEQMEKLLEAVQLHKNFHGYNNGKVTVALSPHAPYTCPPEFLEKVVEQALLNQMWIHIHVAETKEEVLRHEQQYGIRPVEHLQQLGLFRVPCMIAHGVHVNEEEMQILADNHVYVSHNPKSNLKLGSGIAPLTAMWEKGINVALGTDSTASNNTLDLFEELRFAALIHKGVLEDPTATTASAVLKMATVAGAKALQLNSTGALVKGNQADFIMLNPKKAHLSPWNISRVASHLVYAAKSSDVTDVFVQGRPLMKNGELQYLDEEKIIFEANMYLH</sequence>
<feature type="binding site" evidence="4">
    <location>
        <position position="95"/>
    </location>
    <ligand>
        <name>substrate</name>
    </ligand>
</feature>
<dbReference type="GO" id="GO:0046872">
    <property type="term" value="F:metal ion binding"/>
    <property type="evidence" value="ECO:0007669"/>
    <property type="project" value="UniProtKB-KW"/>
</dbReference>
<dbReference type="InterPro" id="IPR011059">
    <property type="entry name" value="Metal-dep_hydrolase_composite"/>
</dbReference>
<comment type="catalytic activity">
    <reaction evidence="4">
        <text>S-adenosyl-L-homocysteine + H2O + H(+) = S-inosyl-L-homocysteine + NH4(+)</text>
        <dbReference type="Rhea" id="RHEA:20716"/>
        <dbReference type="ChEBI" id="CHEBI:15377"/>
        <dbReference type="ChEBI" id="CHEBI:15378"/>
        <dbReference type="ChEBI" id="CHEBI:28938"/>
        <dbReference type="ChEBI" id="CHEBI:57856"/>
        <dbReference type="ChEBI" id="CHEBI:57985"/>
        <dbReference type="EC" id="3.5.4.28"/>
    </reaction>
</comment>
<reference evidence="7" key="1">
    <citation type="submission" date="2016-10" db="EMBL/GenBank/DDBJ databases">
        <authorList>
            <person name="Varghese N."/>
            <person name="Submissions S."/>
        </authorList>
    </citation>
    <scope>NUCLEOTIDE SEQUENCE [LARGE SCALE GENOMIC DNA]</scope>
    <source>
        <strain evidence="7">SP</strain>
    </source>
</reference>
<feature type="binding site" evidence="4">
    <location>
        <position position="148"/>
    </location>
    <ligand>
        <name>substrate</name>
    </ligand>
</feature>
<dbReference type="InterPro" id="IPR023512">
    <property type="entry name" value="Deaminase_MtaD/DadD"/>
</dbReference>
<comment type="catalytic activity">
    <reaction evidence="4">
        <text>S-methyl-5'-thioadenosine + H2O + H(+) = S-methyl-5'-thioinosine + NH4(+)</text>
        <dbReference type="Rhea" id="RHEA:25025"/>
        <dbReference type="ChEBI" id="CHEBI:15377"/>
        <dbReference type="ChEBI" id="CHEBI:15378"/>
        <dbReference type="ChEBI" id="CHEBI:17509"/>
        <dbReference type="ChEBI" id="CHEBI:28938"/>
        <dbReference type="ChEBI" id="CHEBI:48595"/>
        <dbReference type="EC" id="3.5.4.31"/>
    </reaction>
</comment>
<evidence type="ECO:0000256" key="4">
    <source>
        <dbReference type="HAMAP-Rule" id="MF_01281"/>
    </source>
</evidence>
<feature type="binding site" evidence="4">
    <location>
        <position position="215"/>
    </location>
    <ligand>
        <name>Zn(2+)</name>
        <dbReference type="ChEBI" id="CHEBI:29105"/>
    </ligand>
</feature>
<name>A0A1H3NHS3_9BACI</name>
<dbReference type="GO" id="GO:0090614">
    <property type="term" value="F:5'-methylthioadenosine deaminase activity"/>
    <property type="evidence" value="ECO:0007669"/>
    <property type="project" value="UniProtKB-UniRule"/>
</dbReference>
<dbReference type="HAMAP" id="MF_01281">
    <property type="entry name" value="MTA_SAH_deamin"/>
    <property type="match status" value="1"/>
</dbReference>
<proteinExistence type="inferred from homology"/>
<feature type="binding site" evidence="4">
    <location>
        <position position="303"/>
    </location>
    <ligand>
        <name>Zn(2+)</name>
        <dbReference type="ChEBI" id="CHEBI:29105"/>
    </ligand>
</feature>
<dbReference type="EC" id="3.5.4.31" evidence="4"/>
<feature type="domain" description="Amidohydrolase-related" evidence="5">
    <location>
        <begin position="58"/>
        <end position="406"/>
    </location>
</feature>
<comment type="cofactor">
    <cofactor evidence="4">
        <name>Zn(2+)</name>
        <dbReference type="ChEBI" id="CHEBI:29105"/>
    </cofactor>
    <text evidence="4">Binds 1 zinc ion per subunit.</text>
</comment>
<dbReference type="PANTHER" id="PTHR43794">
    <property type="entry name" value="AMINOHYDROLASE SSNA-RELATED"/>
    <property type="match status" value="1"/>
</dbReference>
<dbReference type="OrthoDB" id="9807210at2"/>
<dbReference type="Gene3D" id="3.20.20.140">
    <property type="entry name" value="Metal-dependent hydrolases"/>
    <property type="match status" value="1"/>
</dbReference>
<dbReference type="InterPro" id="IPR006680">
    <property type="entry name" value="Amidohydro-rel"/>
</dbReference>
<gene>
    <name evidence="4" type="primary">mtaD</name>
    <name evidence="6" type="ORF">SAMN05421736_10480</name>
</gene>
<dbReference type="InterPro" id="IPR050287">
    <property type="entry name" value="MTA/SAH_deaminase"/>
</dbReference>
<keyword evidence="3 4" id="KW-0862">Zinc</keyword>
<comment type="similarity">
    <text evidence="4">Belongs to the metallo-dependent hydrolases superfamily. MTA/SAH deaminase family.</text>
</comment>
<evidence type="ECO:0000313" key="6">
    <source>
        <dbReference type="EMBL" id="SDY88378.1"/>
    </source>
</evidence>
<protein>
    <recommendedName>
        <fullName evidence="4">5-methylthioadenosine/S-adenosylhomocysteine deaminase</fullName>
        <shortName evidence="4">MTA/SAH deaminase</shortName>
        <ecNumber evidence="4">3.5.4.28</ecNumber>
        <ecNumber evidence="4">3.5.4.31</ecNumber>
    </recommendedName>
</protein>
<feature type="binding site" evidence="4">
    <location>
        <position position="218"/>
    </location>
    <ligand>
        <name>substrate</name>
    </ligand>
</feature>
<dbReference type="Proteomes" id="UP000198935">
    <property type="component" value="Unassembled WGS sequence"/>
</dbReference>
<keyword evidence="1 4" id="KW-0479">Metal-binding</keyword>
<dbReference type="AlphaFoldDB" id="A0A1H3NHS3"/>
<accession>A0A1H3NHS3</accession>
<keyword evidence="7" id="KW-1185">Reference proteome</keyword>
<dbReference type="EMBL" id="FNPI01000004">
    <property type="protein sequence ID" value="SDY88378.1"/>
    <property type="molecule type" value="Genomic_DNA"/>
</dbReference>
<dbReference type="SUPFAM" id="SSF51338">
    <property type="entry name" value="Composite domain of metallo-dependent hydrolases"/>
    <property type="match status" value="1"/>
</dbReference>
<comment type="caution">
    <text evidence="4">Lacks conserved residue(s) required for the propagation of feature annotation.</text>
</comment>
<evidence type="ECO:0000313" key="7">
    <source>
        <dbReference type="Proteomes" id="UP000198935"/>
    </source>
</evidence>
<keyword evidence="2 4" id="KW-0378">Hydrolase</keyword>
<evidence type="ECO:0000256" key="3">
    <source>
        <dbReference type="ARBA" id="ARBA00022833"/>
    </source>
</evidence>
<comment type="function">
    <text evidence="4">Catalyzes the deamination of 5-methylthioadenosine and S-adenosyl-L-homocysteine into 5-methylthioinosine and S-inosyl-L-homocysteine, respectively. Is also able to deaminate adenosine.</text>
</comment>
<dbReference type="SUPFAM" id="SSF51556">
    <property type="entry name" value="Metallo-dependent hydrolases"/>
    <property type="match status" value="1"/>
</dbReference>
<feature type="binding site" evidence="4">
    <location>
        <position position="68"/>
    </location>
    <ligand>
        <name>Zn(2+)</name>
        <dbReference type="ChEBI" id="CHEBI:29105"/>
    </ligand>
</feature>
<dbReference type="CDD" id="cd01298">
    <property type="entry name" value="ATZ_TRZ_like"/>
    <property type="match status" value="1"/>
</dbReference>
<dbReference type="InterPro" id="IPR032466">
    <property type="entry name" value="Metal_Hydrolase"/>
</dbReference>
<evidence type="ECO:0000256" key="2">
    <source>
        <dbReference type="ARBA" id="ARBA00022801"/>
    </source>
</evidence>